<sequence>MVESQALTREIMSDRSRAELARQVQETIARSTEAREVAEALRWGILSPRRRGIDEGRTEAEMPSAAAAAAASSKLAELREELARHYRRLNDFSDMAATSEEYMRLSPRIRAAVTAEMTSSSSSLSASNPRGTGANNQ</sequence>
<feature type="region of interest" description="Disordered" evidence="2">
    <location>
        <begin position="113"/>
        <end position="137"/>
    </location>
</feature>
<reference evidence="4" key="1">
    <citation type="submission" date="2022-10" db="EMBL/GenBank/DDBJ databases">
        <title>Genome assembly of Pristionchus species.</title>
        <authorList>
            <person name="Yoshida K."/>
            <person name="Sommer R.J."/>
        </authorList>
    </citation>
    <scope>NUCLEOTIDE SEQUENCE [LARGE SCALE GENOMIC DNA]</scope>
    <source>
        <strain evidence="4">RS5460</strain>
    </source>
</reference>
<comment type="caution">
    <text evidence="3">The sequence shown here is derived from an EMBL/GenBank/DDBJ whole genome shotgun (WGS) entry which is preliminary data.</text>
</comment>
<proteinExistence type="predicted"/>
<dbReference type="Proteomes" id="UP001328107">
    <property type="component" value="Unassembled WGS sequence"/>
</dbReference>
<feature type="non-terminal residue" evidence="3">
    <location>
        <position position="137"/>
    </location>
</feature>
<dbReference type="EMBL" id="BTRK01000001">
    <property type="protein sequence ID" value="GMR30440.1"/>
    <property type="molecule type" value="Genomic_DNA"/>
</dbReference>
<name>A0AAN5C4L4_9BILA</name>
<accession>A0AAN5C4L4</accession>
<evidence type="ECO:0000256" key="1">
    <source>
        <dbReference type="SAM" id="Coils"/>
    </source>
</evidence>
<evidence type="ECO:0000256" key="2">
    <source>
        <dbReference type="SAM" id="MobiDB-lite"/>
    </source>
</evidence>
<feature type="compositionally biased region" description="Polar residues" evidence="2">
    <location>
        <begin position="128"/>
        <end position="137"/>
    </location>
</feature>
<evidence type="ECO:0000313" key="4">
    <source>
        <dbReference type="Proteomes" id="UP001328107"/>
    </source>
</evidence>
<keyword evidence="4" id="KW-1185">Reference proteome</keyword>
<dbReference type="AlphaFoldDB" id="A0AAN5C4L4"/>
<keyword evidence="1" id="KW-0175">Coiled coil</keyword>
<feature type="coiled-coil region" evidence="1">
    <location>
        <begin position="68"/>
        <end position="95"/>
    </location>
</feature>
<evidence type="ECO:0000313" key="3">
    <source>
        <dbReference type="EMBL" id="GMR30440.1"/>
    </source>
</evidence>
<protein>
    <submittedName>
        <fullName evidence="3">Uncharacterized protein</fullName>
    </submittedName>
</protein>
<gene>
    <name evidence="3" type="ORF">PMAYCL1PPCAC_00635</name>
</gene>
<organism evidence="3 4">
    <name type="scientific">Pristionchus mayeri</name>
    <dbReference type="NCBI Taxonomy" id="1317129"/>
    <lineage>
        <taxon>Eukaryota</taxon>
        <taxon>Metazoa</taxon>
        <taxon>Ecdysozoa</taxon>
        <taxon>Nematoda</taxon>
        <taxon>Chromadorea</taxon>
        <taxon>Rhabditida</taxon>
        <taxon>Rhabditina</taxon>
        <taxon>Diplogasteromorpha</taxon>
        <taxon>Diplogasteroidea</taxon>
        <taxon>Neodiplogasteridae</taxon>
        <taxon>Pristionchus</taxon>
    </lineage>
</organism>